<evidence type="ECO:0000313" key="2">
    <source>
        <dbReference type="EMBL" id="CAG6608020.1"/>
    </source>
</evidence>
<feature type="compositionally biased region" description="Polar residues" evidence="1">
    <location>
        <begin position="85"/>
        <end position="99"/>
    </location>
</feature>
<reference evidence="2" key="1">
    <citation type="submission" date="2021-05" db="EMBL/GenBank/DDBJ databases">
        <authorList>
            <person name="Alioto T."/>
            <person name="Alioto T."/>
            <person name="Gomez Garrido J."/>
        </authorList>
    </citation>
    <scope>NUCLEOTIDE SEQUENCE</scope>
</reference>
<evidence type="ECO:0000256" key="1">
    <source>
        <dbReference type="SAM" id="MobiDB-lite"/>
    </source>
</evidence>
<accession>A0A8D8PNH0</accession>
<name>A0A8D8PNH0_9HEMI</name>
<sequence length="416" mass="46904">MFRVMENMLAPMILGTSWMRKHQAVLDMPRAILTLGHPKNENIPLMNTSSQRTRINDKIETSPVLPQPSSNPPPISLAISQPACTAPHQLSPSTSTFVQRSEPGIPAQSPIQDTLQIEAPQSPSSEIDHPHSRRNNADQSSQLTPEKASSSQHSGQSTDESYKEPQENIDEAFPLDEHRLAVSDQQCPDTPQTENESIALHQRESFINNTHHEASNTQRYITKSPDPKRTKTFKILKNHPGIQPQPNLSPVHLQLQPTLHPTHSDFSNPSTKTSQRFLRRENIQTGSDIADLWAPAIVICCAHTLPKDDDVTNQTYSQIYLVHTINTPKKRNNADRHQPSLTNFTHTPNISYHRRKHIPLYATRLTLTGTIPVPLQHTVPRPANFPYNPNISYHRRKHIPLYATRLAITETKPVPL</sequence>
<dbReference type="InterPro" id="IPR021109">
    <property type="entry name" value="Peptidase_aspartic_dom_sf"/>
</dbReference>
<dbReference type="Gene3D" id="2.40.70.10">
    <property type="entry name" value="Acid Proteases"/>
    <property type="match status" value="1"/>
</dbReference>
<feature type="region of interest" description="Disordered" evidence="1">
    <location>
        <begin position="85"/>
        <end position="108"/>
    </location>
</feature>
<dbReference type="EMBL" id="HBUF01009884">
    <property type="protein sequence ID" value="CAG6608020.1"/>
    <property type="molecule type" value="Transcribed_RNA"/>
</dbReference>
<feature type="compositionally biased region" description="Polar residues" evidence="1">
    <location>
        <begin position="137"/>
        <end position="159"/>
    </location>
</feature>
<dbReference type="EMBL" id="HBUF01009885">
    <property type="protein sequence ID" value="CAG6608022.1"/>
    <property type="molecule type" value="Transcribed_RNA"/>
</dbReference>
<dbReference type="AlphaFoldDB" id="A0A8D8PNH0"/>
<protein>
    <submittedName>
        <fullName evidence="2">Uncharacterized protein</fullName>
    </submittedName>
</protein>
<organism evidence="2">
    <name type="scientific">Cacopsylla melanoneura</name>
    <dbReference type="NCBI Taxonomy" id="428564"/>
    <lineage>
        <taxon>Eukaryota</taxon>
        <taxon>Metazoa</taxon>
        <taxon>Ecdysozoa</taxon>
        <taxon>Arthropoda</taxon>
        <taxon>Hexapoda</taxon>
        <taxon>Insecta</taxon>
        <taxon>Pterygota</taxon>
        <taxon>Neoptera</taxon>
        <taxon>Paraneoptera</taxon>
        <taxon>Hemiptera</taxon>
        <taxon>Sternorrhyncha</taxon>
        <taxon>Psylloidea</taxon>
        <taxon>Psyllidae</taxon>
        <taxon>Psyllinae</taxon>
        <taxon>Cacopsylla</taxon>
    </lineage>
</organism>
<proteinExistence type="predicted"/>
<feature type="region of interest" description="Disordered" evidence="1">
    <location>
        <begin position="120"/>
        <end position="165"/>
    </location>
</feature>